<dbReference type="PROSITE" id="PS51898">
    <property type="entry name" value="TYR_RECOMBINASE"/>
    <property type="match status" value="1"/>
</dbReference>
<organism evidence="8 9">
    <name type="scientific">Hassallia byssoidea VB512170</name>
    <dbReference type="NCBI Taxonomy" id="1304833"/>
    <lineage>
        <taxon>Bacteria</taxon>
        <taxon>Bacillati</taxon>
        <taxon>Cyanobacteriota</taxon>
        <taxon>Cyanophyceae</taxon>
        <taxon>Nostocales</taxon>
        <taxon>Tolypothrichaceae</taxon>
        <taxon>Hassallia</taxon>
    </lineage>
</organism>
<dbReference type="Gene3D" id="1.10.150.130">
    <property type="match status" value="1"/>
</dbReference>
<evidence type="ECO:0000256" key="1">
    <source>
        <dbReference type="ARBA" id="ARBA00008857"/>
    </source>
</evidence>
<evidence type="ECO:0000313" key="9">
    <source>
        <dbReference type="Proteomes" id="UP000031549"/>
    </source>
</evidence>
<gene>
    <name evidence="8" type="ORF">PI95_030370</name>
</gene>
<evidence type="ECO:0000256" key="3">
    <source>
        <dbReference type="ARBA" id="ARBA00023125"/>
    </source>
</evidence>
<dbReference type="Gene3D" id="1.10.443.10">
    <property type="entry name" value="Intergrase catalytic core"/>
    <property type="match status" value="1"/>
</dbReference>
<dbReference type="GO" id="GO:0003677">
    <property type="term" value="F:DNA binding"/>
    <property type="evidence" value="ECO:0007669"/>
    <property type="project" value="UniProtKB-UniRule"/>
</dbReference>
<reference evidence="8 9" key="1">
    <citation type="journal article" date="2015" name="Genome Announc.">
        <title>Draft Genome Sequence of Cyanobacterium Hassallia byssoidea Strain VB512170, Isolated from Monuments in India.</title>
        <authorList>
            <person name="Singh D."/>
            <person name="Chandrababunaidu M.M."/>
            <person name="Panda A."/>
            <person name="Sen D."/>
            <person name="Bhattacharyya S."/>
            <person name="Adhikary S.P."/>
            <person name="Tripathy S."/>
        </authorList>
    </citation>
    <scope>NUCLEOTIDE SEQUENCE [LARGE SCALE GENOMIC DNA]</scope>
    <source>
        <strain evidence="8 9">VB512170</strain>
    </source>
</reference>
<dbReference type="CDD" id="cd01195">
    <property type="entry name" value="INT_C_like_5"/>
    <property type="match status" value="1"/>
</dbReference>
<dbReference type="InterPro" id="IPR002104">
    <property type="entry name" value="Integrase_catalytic"/>
</dbReference>
<dbReference type="Pfam" id="PF02899">
    <property type="entry name" value="Phage_int_SAM_1"/>
    <property type="match status" value="1"/>
</dbReference>
<evidence type="ECO:0000259" key="7">
    <source>
        <dbReference type="PROSITE" id="PS51900"/>
    </source>
</evidence>
<keyword evidence="2" id="KW-0229">DNA integration</keyword>
<feature type="domain" description="Tyr recombinase" evidence="6">
    <location>
        <begin position="131"/>
        <end position="318"/>
    </location>
</feature>
<sequence length="324" mass="36683">MSDIITLRSITALSNYTQGDSKRVLETLLTQKRSEHTRRAYTHDLKNFFGMIAPGRELNSDLAREFLCLSKNQAIAVVTAYRNQLFKQGLSPATVNRRISAIKSLVEMGKIFDICSYDLEIIKNEKVKPYRDTKGVEVSQMVQIFEAIDTSTLIGKRDVAMMRLLWSNALRRGEIFSLDVKHFQYTSLQLSVSGKGRNSERDLVTISFKTASSILEWLQASNATDKPNEPIFISLDPVYFGRRLSGESIRQIVAKYCNLAGIEKRMSPHRIRHSAITEALNQNNGNIRATQKLSRHADPKTLLIYDDNRIDLQGALTNKLDGLI</sequence>
<dbReference type="RefSeq" id="WP_039740813.1">
    <property type="nucleotide sequence ID" value="NZ_JTCM02000127.1"/>
</dbReference>
<keyword evidence="3 5" id="KW-0238">DNA-binding</keyword>
<protein>
    <submittedName>
        <fullName evidence="8">Tyrosine-type recombinase/integrase</fullName>
    </submittedName>
</protein>
<dbReference type="PROSITE" id="PS51900">
    <property type="entry name" value="CB"/>
    <property type="match status" value="1"/>
</dbReference>
<name>A0A846HIC6_9CYAN</name>
<dbReference type="PANTHER" id="PTHR30349">
    <property type="entry name" value="PHAGE INTEGRASE-RELATED"/>
    <property type="match status" value="1"/>
</dbReference>
<dbReference type="AlphaFoldDB" id="A0A846HIC6"/>
<dbReference type="GO" id="GO:0006310">
    <property type="term" value="P:DNA recombination"/>
    <property type="evidence" value="ECO:0007669"/>
    <property type="project" value="UniProtKB-KW"/>
</dbReference>
<dbReference type="EMBL" id="JTCM02000127">
    <property type="protein sequence ID" value="NEU76698.1"/>
    <property type="molecule type" value="Genomic_DNA"/>
</dbReference>
<dbReference type="Pfam" id="PF00589">
    <property type="entry name" value="Phage_integrase"/>
    <property type="match status" value="1"/>
</dbReference>
<evidence type="ECO:0000256" key="4">
    <source>
        <dbReference type="ARBA" id="ARBA00023172"/>
    </source>
</evidence>
<evidence type="ECO:0000313" key="8">
    <source>
        <dbReference type="EMBL" id="NEU76698.1"/>
    </source>
</evidence>
<dbReference type="PANTHER" id="PTHR30349:SF64">
    <property type="entry name" value="PROPHAGE INTEGRASE INTD-RELATED"/>
    <property type="match status" value="1"/>
</dbReference>
<dbReference type="InterPro" id="IPR050090">
    <property type="entry name" value="Tyrosine_recombinase_XerCD"/>
</dbReference>
<evidence type="ECO:0000256" key="5">
    <source>
        <dbReference type="PROSITE-ProRule" id="PRU01248"/>
    </source>
</evidence>
<evidence type="ECO:0000256" key="2">
    <source>
        <dbReference type="ARBA" id="ARBA00022908"/>
    </source>
</evidence>
<evidence type="ECO:0000259" key="6">
    <source>
        <dbReference type="PROSITE" id="PS51898"/>
    </source>
</evidence>
<dbReference type="SUPFAM" id="SSF47823">
    <property type="entry name" value="lambda integrase-like, N-terminal domain"/>
    <property type="match status" value="1"/>
</dbReference>
<keyword evidence="4" id="KW-0233">DNA recombination</keyword>
<dbReference type="InterPro" id="IPR010998">
    <property type="entry name" value="Integrase_recombinase_N"/>
</dbReference>
<dbReference type="InterPro" id="IPR013762">
    <property type="entry name" value="Integrase-like_cat_sf"/>
</dbReference>
<accession>A0A846HIC6</accession>
<dbReference type="InterPro" id="IPR004107">
    <property type="entry name" value="Integrase_SAM-like_N"/>
</dbReference>
<comment type="similarity">
    <text evidence="1">Belongs to the 'phage' integrase family.</text>
</comment>
<comment type="caution">
    <text evidence="8">The sequence shown here is derived from an EMBL/GenBank/DDBJ whole genome shotgun (WGS) entry which is preliminary data.</text>
</comment>
<dbReference type="GO" id="GO:0015074">
    <property type="term" value="P:DNA integration"/>
    <property type="evidence" value="ECO:0007669"/>
    <property type="project" value="UniProtKB-KW"/>
</dbReference>
<dbReference type="SUPFAM" id="SSF56349">
    <property type="entry name" value="DNA breaking-rejoining enzymes"/>
    <property type="match status" value="1"/>
</dbReference>
<keyword evidence="9" id="KW-1185">Reference proteome</keyword>
<feature type="domain" description="Core-binding (CB)" evidence="7">
    <location>
        <begin position="15"/>
        <end position="110"/>
    </location>
</feature>
<dbReference type="InterPro" id="IPR011010">
    <property type="entry name" value="DNA_brk_join_enz"/>
</dbReference>
<dbReference type="Proteomes" id="UP000031549">
    <property type="component" value="Unassembled WGS sequence"/>
</dbReference>
<dbReference type="InterPro" id="IPR044068">
    <property type="entry name" value="CB"/>
</dbReference>
<proteinExistence type="inferred from homology"/>